<proteinExistence type="predicted"/>
<sequence length="322" mass="36539">MNKKSRLYIKKLRFNNTIVIIGGVLILIFISIGFFTAIDKNDTFTHSPQFKRNLFGKWEYSTVPNSVGVSTYLSKTDTQALINIKRLDSQIQFAIPLKESTLKKQNNSVSYTIPQDSIEVKYTPTNNGVKEDIILHKVPQKTQFPINVEFTNLTAYITPSGIPVFYDNNGNYQFHFEKPFMEDSRGEVSYKVRYKFIDPETGEEIKGEIEVEKDKDDTSTTKRLTKELLAYTGFKSIDNTGNMLLVLEADEQWIKNSQRVYPITIDPTVVHDESSEFTGEKDRVYDTGSGSSPSLESYYQELAADHGPFGHGEGIDCQGDSL</sequence>
<gene>
    <name evidence="2" type="ORF">LDC_0803</name>
</gene>
<comment type="caution">
    <text evidence="2">The sequence shown here is derived from an EMBL/GenBank/DDBJ whole genome shotgun (WGS) entry which is preliminary data.</text>
</comment>
<keyword evidence="1" id="KW-1133">Transmembrane helix</keyword>
<evidence type="ECO:0000256" key="1">
    <source>
        <dbReference type="SAM" id="Phobius"/>
    </source>
</evidence>
<evidence type="ECO:0000313" key="2">
    <source>
        <dbReference type="EMBL" id="EFK97161.1"/>
    </source>
</evidence>
<reference evidence="2" key="1">
    <citation type="submission" date="2010-07" db="EMBL/GenBank/DDBJ databases">
        <authorList>
            <consortium name="CONSOLIDER consortium CSD2007-00005"/>
            <person name="Guazzaroni M.-E."/>
            <person name="Richter M."/>
            <person name="Garcia-Salamanca A."/>
            <person name="Yarza P."/>
            <person name="Ferrer M."/>
        </authorList>
    </citation>
    <scope>NUCLEOTIDE SEQUENCE</scope>
</reference>
<keyword evidence="1" id="KW-0812">Transmembrane</keyword>
<keyword evidence="1" id="KW-0472">Membrane</keyword>
<reference evidence="2" key="2">
    <citation type="journal article" date="2011" name="Microb. Ecol.">
        <title>Taxonomic and Functional Metagenomic Profiling of the Microbial Community in the Anoxic Sediment of a Sub-saline Shallow Lake (Laguna de Carrizo, Central Spain).</title>
        <authorList>
            <person name="Ferrer M."/>
            <person name="Guazzaroni M.E."/>
            <person name="Richter M."/>
            <person name="Garcia-Salamanca A."/>
            <person name="Yarza P."/>
            <person name="Suarez-Suarez A."/>
            <person name="Solano J."/>
            <person name="Alcaide M."/>
            <person name="van Dillewijn P."/>
            <person name="Molina-Henares M.A."/>
            <person name="Lopez-Cortes N."/>
            <person name="Al-Ramahi Y."/>
            <person name="Guerrero C."/>
            <person name="Acosta A."/>
            <person name="de Eugenio L.I."/>
            <person name="Martinez V."/>
            <person name="Marques S."/>
            <person name="Rojo F."/>
            <person name="Santero E."/>
            <person name="Genilloud O."/>
            <person name="Perez-Perez J."/>
            <person name="Rossello-Mora R."/>
            <person name="Ramos J.L."/>
        </authorList>
    </citation>
    <scope>NUCLEOTIDE SEQUENCE</scope>
</reference>
<dbReference type="AlphaFoldDB" id="D9PH06"/>
<organism evidence="2">
    <name type="scientific">sediment metagenome</name>
    <dbReference type="NCBI Taxonomy" id="749907"/>
    <lineage>
        <taxon>unclassified sequences</taxon>
        <taxon>metagenomes</taxon>
        <taxon>ecological metagenomes</taxon>
    </lineage>
</organism>
<feature type="transmembrane region" description="Helical" evidence="1">
    <location>
        <begin position="12"/>
        <end position="38"/>
    </location>
</feature>
<name>D9PH06_9ZZZZ</name>
<protein>
    <submittedName>
        <fullName evidence="2">Uncharacterized protein</fullName>
    </submittedName>
</protein>
<dbReference type="EMBL" id="ADZX01000340">
    <property type="protein sequence ID" value="EFK97161.1"/>
    <property type="molecule type" value="Genomic_DNA"/>
</dbReference>
<accession>D9PH06</accession>